<evidence type="ECO:0000313" key="3">
    <source>
        <dbReference type="Proteomes" id="UP000233534"/>
    </source>
</evidence>
<accession>A0A2K9EIT7</accession>
<keyword evidence="3" id="KW-1185">Reference proteome</keyword>
<dbReference type="PROSITE" id="PS51257">
    <property type="entry name" value="PROKAR_LIPOPROTEIN"/>
    <property type="match status" value="1"/>
</dbReference>
<dbReference type="InterPro" id="IPR006059">
    <property type="entry name" value="SBP"/>
</dbReference>
<proteinExistence type="predicted"/>
<dbReference type="KEGG" id="hsc:HVS_02380"/>
<name>A0A2K9EIT7_9FIRM</name>
<sequence>MKNSKKLLIICLSVVLALSFVLAGCKKDDRGEPSPTSSNDGGGKENLMTITAFISRAGTNPTKDNRIYQKIKEAFNVEFQFEYVVGEIGERVGTMTAGGEYPDIIGVQSNEANQFIDAGAFIPLEKYINDKENFPNLNRHYGELINRIKHDDGHVYIMPNYGVHYGEHRQNENWGPAFWIQIAVLKEFGYPKIKTLDEYFDLIEKYVEKYPEIDGQKTIGFIVLTDRGRDWTLRNAPSHLAGAPNDGIVIVDQETKVAEVYQHKDISKRYFKKLNEAYNNGLVDPEGFVIDFDQYIQKLASGAVLGLFDQRWNFNKANEALHQQGKYDRMYMPVPIVFDESIRDWYLTRPELNVNSGFAITTSCKDPDRVMRLFEALLDEEWQKLLQWGEEGIDYLVDEDGMFYRNDQMRKEQQSPDWKLANKADDLFEFAPKLEGTYSDGNATSPGLQPIEYFEGLTEPEKELLTAYGVQTQGQLHSTPPENPLYFPAWSINIPTNSVPATVSQQMQDLAFEYLPQIIMAPTSEFESLWADFVKKHEELDIEAFEKHINEGIQRRMTEWAK</sequence>
<keyword evidence="1" id="KW-0732">Signal</keyword>
<reference evidence="2 3" key="1">
    <citation type="submission" date="2017-12" db="EMBL/GenBank/DDBJ databases">
        <title>Complete genome sequence of Herbivorax saccincola GGR1, a novel Cellulosome-producing hydrolytic bacterium in a thermophilic biogas plant, established by Illumina and Nanopore MinION sequencing.</title>
        <authorList>
            <person name="Pechtl A."/>
            <person name="Ruckert C."/>
            <person name="Koeck D.E."/>
            <person name="Maus I."/>
            <person name="Winkler A."/>
            <person name="Kalinowski J."/>
            <person name="Puhler A."/>
            <person name="Schwarz W.W."/>
            <person name="Zverlov V.V."/>
            <person name="Schluter A."/>
            <person name="Liebl W."/>
        </authorList>
    </citation>
    <scope>NUCLEOTIDE SEQUENCE [LARGE SCALE GENOMIC DNA]</scope>
    <source>
        <strain evidence="3">SR1</strain>
    </source>
</reference>
<evidence type="ECO:0008006" key="4">
    <source>
        <dbReference type="Google" id="ProtNLM"/>
    </source>
</evidence>
<dbReference type="EMBL" id="CP025197">
    <property type="protein sequence ID" value="AUG56431.1"/>
    <property type="molecule type" value="Genomic_DNA"/>
</dbReference>
<gene>
    <name evidence="2" type="ORF">HVS_02380</name>
</gene>
<dbReference type="AlphaFoldDB" id="A0A2K9EIT7"/>
<dbReference type="Pfam" id="PF13416">
    <property type="entry name" value="SBP_bac_8"/>
    <property type="match status" value="1"/>
</dbReference>
<evidence type="ECO:0000256" key="1">
    <source>
        <dbReference type="SAM" id="SignalP"/>
    </source>
</evidence>
<dbReference type="RefSeq" id="WP_101298840.1">
    <property type="nucleotide sequence ID" value="NZ_CP025197.1"/>
</dbReference>
<dbReference type="PANTHER" id="PTHR43649:SF12">
    <property type="entry name" value="DIACETYLCHITOBIOSE BINDING PROTEIN DASA"/>
    <property type="match status" value="1"/>
</dbReference>
<dbReference type="SUPFAM" id="SSF53850">
    <property type="entry name" value="Periplasmic binding protein-like II"/>
    <property type="match status" value="1"/>
</dbReference>
<dbReference type="Gene3D" id="3.40.190.10">
    <property type="entry name" value="Periplasmic binding protein-like II"/>
    <property type="match status" value="2"/>
</dbReference>
<dbReference type="Proteomes" id="UP000233534">
    <property type="component" value="Chromosome"/>
</dbReference>
<feature type="chain" id="PRO_5014985612" description="Aldouronate transport system substrate-binding protein" evidence="1">
    <location>
        <begin position="24"/>
        <end position="562"/>
    </location>
</feature>
<dbReference type="PANTHER" id="PTHR43649">
    <property type="entry name" value="ARABINOSE-BINDING PROTEIN-RELATED"/>
    <property type="match status" value="1"/>
</dbReference>
<protein>
    <recommendedName>
        <fullName evidence="4">Aldouronate transport system substrate-binding protein</fullName>
    </recommendedName>
</protein>
<organism evidence="2 3">
    <name type="scientific">Acetivibrio saccincola</name>
    <dbReference type="NCBI Taxonomy" id="1677857"/>
    <lineage>
        <taxon>Bacteria</taxon>
        <taxon>Bacillati</taxon>
        <taxon>Bacillota</taxon>
        <taxon>Clostridia</taxon>
        <taxon>Eubacteriales</taxon>
        <taxon>Oscillospiraceae</taxon>
        <taxon>Acetivibrio</taxon>
    </lineage>
</organism>
<feature type="signal peptide" evidence="1">
    <location>
        <begin position="1"/>
        <end position="23"/>
    </location>
</feature>
<dbReference type="InterPro" id="IPR050490">
    <property type="entry name" value="Bact_solute-bd_prot1"/>
</dbReference>
<evidence type="ECO:0000313" key="2">
    <source>
        <dbReference type="EMBL" id="AUG56431.1"/>
    </source>
</evidence>